<dbReference type="GO" id="GO:0003899">
    <property type="term" value="F:DNA-directed RNA polymerase activity"/>
    <property type="evidence" value="ECO:0007669"/>
    <property type="project" value="InterPro"/>
</dbReference>
<evidence type="ECO:0000313" key="8">
    <source>
        <dbReference type="EMBL" id="KAH9593571.1"/>
    </source>
</evidence>
<gene>
    <name evidence="8" type="primary">POLR2C_1</name>
    <name evidence="8" type="ORF">MS3_00009820</name>
</gene>
<dbReference type="AlphaFoldDB" id="A0A6A5DR29"/>
<dbReference type="RefSeq" id="XP_012793948.2">
    <property type="nucleotide sequence ID" value="XM_012938494.2"/>
</dbReference>
<dbReference type="KEGG" id="shx:MS3_00009820"/>
<evidence type="ECO:0000256" key="3">
    <source>
        <dbReference type="ARBA" id="ARBA00023163"/>
    </source>
</evidence>
<dbReference type="InterPro" id="IPR001584">
    <property type="entry name" value="Integrase_cat-core"/>
</dbReference>
<reference evidence="8" key="1">
    <citation type="journal article" date="2012" name="Nat. Genet.">
        <title>Whole-genome sequence of Schistosoma haematobium.</title>
        <authorList>
            <person name="Young N.D."/>
            <person name="Jex A.R."/>
            <person name="Li B."/>
            <person name="Liu S."/>
            <person name="Yang L."/>
            <person name="Xiong Z."/>
            <person name="Li Y."/>
            <person name="Cantacessi C."/>
            <person name="Hall R.S."/>
            <person name="Xu X."/>
            <person name="Chen F."/>
            <person name="Wu X."/>
            <person name="Zerlotini A."/>
            <person name="Oliveira G."/>
            <person name="Hofmann A."/>
            <person name="Zhang G."/>
            <person name="Fang X."/>
            <person name="Kang Y."/>
            <person name="Campbell B.E."/>
            <person name="Loukas A."/>
            <person name="Ranganathan S."/>
            <person name="Rollinson D."/>
            <person name="Rinaldi G."/>
            <person name="Brindley P.J."/>
            <person name="Yang H."/>
            <person name="Wang J."/>
            <person name="Wang J."/>
            <person name="Gasser R.B."/>
        </authorList>
    </citation>
    <scope>NUCLEOTIDE SEQUENCE</scope>
</reference>
<keyword evidence="4" id="KW-0539">Nucleus</keyword>
<proteinExistence type="inferred from homology"/>
<evidence type="ECO:0000256" key="5">
    <source>
        <dbReference type="ARBA" id="ARBA00025804"/>
    </source>
</evidence>
<comment type="subcellular location">
    <subcellularLocation>
        <location evidence="1">Nucleus</location>
    </subcellularLocation>
</comment>
<protein>
    <recommendedName>
        <fullName evidence="6">DNA-directed RNA polymerase II subunit RPB3</fullName>
    </recommendedName>
</protein>
<reference evidence="8" key="3">
    <citation type="submission" date="2021-06" db="EMBL/GenBank/DDBJ databases">
        <title>Chromosome-level genome assembly for S. haematobium.</title>
        <authorList>
            <person name="Stroehlein A.J."/>
        </authorList>
    </citation>
    <scope>NUCLEOTIDE SEQUENCE</scope>
</reference>
<dbReference type="GO" id="GO:0005665">
    <property type="term" value="C:RNA polymerase II, core complex"/>
    <property type="evidence" value="ECO:0007669"/>
    <property type="project" value="TreeGrafter"/>
</dbReference>
<dbReference type="Pfam" id="PF01000">
    <property type="entry name" value="RNA_pol_A_bac"/>
    <property type="match status" value="1"/>
</dbReference>
<keyword evidence="2 8" id="KW-0240">DNA-directed RNA polymerase</keyword>
<dbReference type="SUPFAM" id="SSF56553">
    <property type="entry name" value="Insert subdomain of RNA polymerase alpha subunit"/>
    <property type="match status" value="1"/>
</dbReference>
<name>A0A6A5DR29_SCHHA</name>
<dbReference type="InterPro" id="IPR022842">
    <property type="entry name" value="RNAP_Rpo3/Rpb3/RPAC1"/>
</dbReference>
<dbReference type="Pfam" id="PF00665">
    <property type="entry name" value="rve"/>
    <property type="match status" value="1"/>
</dbReference>
<dbReference type="InterPro" id="IPR012337">
    <property type="entry name" value="RNaseH-like_sf"/>
</dbReference>
<dbReference type="InterPro" id="IPR050518">
    <property type="entry name" value="Rpo3/RPB3_RNA_Pol_subunit"/>
</dbReference>
<evidence type="ECO:0000256" key="1">
    <source>
        <dbReference type="ARBA" id="ARBA00004123"/>
    </source>
</evidence>
<dbReference type="GO" id="GO:0006366">
    <property type="term" value="P:transcription by RNA polymerase II"/>
    <property type="evidence" value="ECO:0007669"/>
    <property type="project" value="TreeGrafter"/>
</dbReference>
<dbReference type="SUPFAM" id="SSF55257">
    <property type="entry name" value="RBP11-like subunits of RNA polymerase"/>
    <property type="match status" value="1"/>
</dbReference>
<evidence type="ECO:0000259" key="7">
    <source>
        <dbReference type="PROSITE" id="PS50994"/>
    </source>
</evidence>
<accession>A0A6A5DR29</accession>
<dbReference type="Gene3D" id="3.30.1360.10">
    <property type="entry name" value="RNA polymerase, RBP11-like subunit"/>
    <property type="match status" value="1"/>
</dbReference>
<comment type="similarity">
    <text evidence="5">Belongs to the archaeal Rpo3/eukaryotic RPB3 RNA polymerase subunit family.</text>
</comment>
<dbReference type="HAMAP" id="MF_00320">
    <property type="entry name" value="RNApol_arch_Rpo3"/>
    <property type="match status" value="1"/>
</dbReference>
<evidence type="ECO:0000256" key="2">
    <source>
        <dbReference type="ARBA" id="ARBA00022478"/>
    </source>
</evidence>
<dbReference type="CTD" id="24590065"/>
<dbReference type="Proteomes" id="UP000471633">
    <property type="component" value="Unassembled WGS sequence"/>
</dbReference>
<dbReference type="Pfam" id="PF01193">
    <property type="entry name" value="RNA_pol_L"/>
    <property type="match status" value="1"/>
</dbReference>
<dbReference type="PANTHER" id="PTHR11800">
    <property type="entry name" value="DNA-DIRECTED RNA POLYMERASE"/>
    <property type="match status" value="1"/>
</dbReference>
<organism evidence="8 9">
    <name type="scientific">Schistosoma haematobium</name>
    <name type="common">Blood fluke</name>
    <dbReference type="NCBI Taxonomy" id="6185"/>
    <lineage>
        <taxon>Eukaryota</taxon>
        <taxon>Metazoa</taxon>
        <taxon>Spiralia</taxon>
        <taxon>Lophotrochozoa</taxon>
        <taxon>Platyhelminthes</taxon>
        <taxon>Trematoda</taxon>
        <taxon>Digenea</taxon>
        <taxon>Strigeidida</taxon>
        <taxon>Schistosomatoidea</taxon>
        <taxon>Schistosomatidae</taxon>
        <taxon>Schistosoma</taxon>
    </lineage>
</organism>
<dbReference type="GO" id="GO:0015074">
    <property type="term" value="P:DNA integration"/>
    <property type="evidence" value="ECO:0007669"/>
    <property type="project" value="InterPro"/>
</dbReference>
<dbReference type="GeneID" id="24590065"/>
<feature type="domain" description="Integrase catalytic" evidence="7">
    <location>
        <begin position="32"/>
        <end position="191"/>
    </location>
</feature>
<dbReference type="GO" id="GO:0003676">
    <property type="term" value="F:nucleic acid binding"/>
    <property type="evidence" value="ECO:0007669"/>
    <property type="project" value="InterPro"/>
</dbReference>
<dbReference type="InterPro" id="IPR011262">
    <property type="entry name" value="DNA-dir_RNA_pol_insert"/>
</dbReference>
<keyword evidence="3" id="KW-0804">Transcription</keyword>
<dbReference type="InterPro" id="IPR036603">
    <property type="entry name" value="RBP11-like"/>
</dbReference>
<keyword evidence="9" id="KW-1185">Reference proteome</keyword>
<comment type="caution">
    <text evidence="8">The sequence shown here is derived from an EMBL/GenBank/DDBJ whole genome shotgun (WGS) entry which is preliminary data.</text>
</comment>
<sequence>MDKDIENKCLNCQSCIQAAKNPLKCKPQYWPTPALPCVGLHADFAGSIQGRMFLIIVDTFTKWPEVYTMLNCTTSETIHKLSTLFGCFGVPETSITDDGSRLAAESFKHFCRANGITHLRSPPYRPKSNGQGERFVDTFKRGLLKGGGERTTGQLGMPYANQPIVTLTSFNNENIKFILEETDLSVANAIRRVCIAEVPTLAIDWVQIEDNNTMLNDEFIAQRVGLIPLTCDNVVDKMTYFRECPCREFCEQCSVELTLDVCCTTDAPRHVTGADLISSNRDVQPVPSRDADDSSYVGQESILIVKMRKGQRLKLRAIAKKGFGKEHAKWNPTAGVGFEYDPDNALRHTFLHKPEEWPRSEYSTLPENEHQAPYDPTGKPNRFYFNIETCGSLQPRAIIFSGLTVLKRKLQNLLDNLTQEGL</sequence>
<dbReference type="CDD" id="cd07031">
    <property type="entry name" value="RNAP_II_RPB3"/>
    <property type="match status" value="1"/>
</dbReference>
<dbReference type="InterPro" id="IPR036397">
    <property type="entry name" value="RNaseH_sf"/>
</dbReference>
<dbReference type="InterPro" id="IPR036643">
    <property type="entry name" value="RNApol_insert_sf"/>
</dbReference>
<dbReference type="PANTHER" id="PTHR11800:SF2">
    <property type="entry name" value="DNA-DIRECTED RNA POLYMERASE II SUBUNIT RPB3"/>
    <property type="match status" value="1"/>
</dbReference>
<reference evidence="8" key="4">
    <citation type="journal article" date="2022" name="PLoS Pathog.">
        <title>Chromosome-level genome of Schistosoma haematobium underpins genome-wide explorations of molecular variation.</title>
        <authorList>
            <person name="Stroehlein A.J."/>
            <person name="Korhonen P.K."/>
            <person name="Lee V.V."/>
            <person name="Ralph S.A."/>
            <person name="Mentink-Kane M."/>
            <person name="You H."/>
            <person name="McManus D.P."/>
            <person name="Tchuente L.T."/>
            <person name="Stothard J.R."/>
            <person name="Kaur P."/>
            <person name="Dudchenko O."/>
            <person name="Aiden E.L."/>
            <person name="Yang B."/>
            <person name="Yang H."/>
            <person name="Emery A.M."/>
            <person name="Webster B.L."/>
            <person name="Brindley P.J."/>
            <person name="Rollinson D."/>
            <person name="Chang B.C.H."/>
            <person name="Gasser R.B."/>
            <person name="Young N.D."/>
        </authorList>
    </citation>
    <scope>NUCLEOTIDE SEQUENCE</scope>
</reference>
<dbReference type="GO" id="GO:0046983">
    <property type="term" value="F:protein dimerization activity"/>
    <property type="evidence" value="ECO:0007669"/>
    <property type="project" value="InterPro"/>
</dbReference>
<evidence type="ECO:0000256" key="6">
    <source>
        <dbReference type="ARBA" id="ARBA00072506"/>
    </source>
</evidence>
<dbReference type="PROSITE" id="PS50994">
    <property type="entry name" value="INTEGRASE"/>
    <property type="match status" value="1"/>
</dbReference>
<dbReference type="SUPFAM" id="SSF53098">
    <property type="entry name" value="Ribonuclease H-like"/>
    <property type="match status" value="1"/>
</dbReference>
<reference evidence="8" key="2">
    <citation type="journal article" date="2019" name="Gigascience">
        <title>High-quality Schistosoma haematobium genome achieved by single-molecule and long-range sequencing.</title>
        <authorList>
            <person name="Stroehlein A.J."/>
            <person name="Korhonen P.K."/>
            <person name="Chong T.M."/>
            <person name="Lim Y.L."/>
            <person name="Chan K.G."/>
            <person name="Webster B."/>
            <person name="Rollinson D."/>
            <person name="Brindley P.J."/>
            <person name="Gasser R.B."/>
            <person name="Young N.D."/>
        </authorList>
    </citation>
    <scope>NUCLEOTIDE SEQUENCE</scope>
</reference>
<dbReference type="Gene3D" id="2.170.120.12">
    <property type="entry name" value="DNA-directed RNA polymerase, insert domain"/>
    <property type="match status" value="1"/>
</dbReference>
<dbReference type="FunFam" id="2.170.120.12:FF:000002">
    <property type="entry name" value="DNA-directed RNA polymerase II subunit RPB3"/>
    <property type="match status" value="1"/>
</dbReference>
<evidence type="ECO:0000256" key="4">
    <source>
        <dbReference type="ARBA" id="ARBA00023242"/>
    </source>
</evidence>
<dbReference type="InterPro" id="IPR011263">
    <property type="entry name" value="DNA-dir_RNA_pol_RpoA/D/Rpb3"/>
</dbReference>
<dbReference type="EMBL" id="AMPZ03000001">
    <property type="protein sequence ID" value="KAH9593571.1"/>
    <property type="molecule type" value="Genomic_DNA"/>
</dbReference>
<dbReference type="SMART" id="SM00662">
    <property type="entry name" value="RPOLD"/>
    <property type="match status" value="1"/>
</dbReference>
<dbReference type="NCBIfam" id="NF001988">
    <property type="entry name" value="PRK00783.1"/>
    <property type="match status" value="1"/>
</dbReference>
<evidence type="ECO:0000313" key="9">
    <source>
        <dbReference type="Proteomes" id="UP000471633"/>
    </source>
</evidence>
<dbReference type="Gene3D" id="3.30.420.10">
    <property type="entry name" value="Ribonuclease H-like superfamily/Ribonuclease H"/>
    <property type="match status" value="1"/>
</dbReference>